<dbReference type="InterPro" id="IPR000700">
    <property type="entry name" value="PAS-assoc_C"/>
</dbReference>
<dbReference type="CDD" id="cd00082">
    <property type="entry name" value="HisKA"/>
    <property type="match status" value="1"/>
</dbReference>
<dbReference type="EC" id="2.7.13.3" evidence="2"/>
<dbReference type="InterPro" id="IPR003661">
    <property type="entry name" value="HisK_dim/P_dom"/>
</dbReference>
<protein>
    <recommendedName>
        <fullName evidence="2">histidine kinase</fullName>
        <ecNumber evidence="2">2.7.13.3</ecNumber>
    </recommendedName>
</protein>
<proteinExistence type="predicted"/>
<dbReference type="EMBL" id="CP025096">
    <property type="protein sequence ID" value="AUD06933.1"/>
    <property type="molecule type" value="Genomic_DNA"/>
</dbReference>
<dbReference type="SUPFAM" id="SSF55781">
    <property type="entry name" value="GAF domain-like"/>
    <property type="match status" value="1"/>
</dbReference>
<evidence type="ECO:0000256" key="1">
    <source>
        <dbReference type="ARBA" id="ARBA00000085"/>
    </source>
</evidence>
<evidence type="ECO:0000313" key="5">
    <source>
        <dbReference type="Proteomes" id="UP000232883"/>
    </source>
</evidence>
<dbReference type="InterPro" id="IPR000014">
    <property type="entry name" value="PAS"/>
</dbReference>
<dbReference type="PROSITE" id="PS50113">
    <property type="entry name" value="PAC"/>
    <property type="match status" value="1"/>
</dbReference>
<dbReference type="AlphaFoldDB" id="A0A2K8ZAP0"/>
<dbReference type="InterPro" id="IPR003018">
    <property type="entry name" value="GAF"/>
</dbReference>
<dbReference type="InterPro" id="IPR035965">
    <property type="entry name" value="PAS-like_dom_sf"/>
</dbReference>
<dbReference type="Gene3D" id="3.30.450.20">
    <property type="entry name" value="PAS domain"/>
    <property type="match status" value="1"/>
</dbReference>
<dbReference type="PANTHER" id="PTHR43102">
    <property type="entry name" value="SLR1143 PROTEIN"/>
    <property type="match status" value="1"/>
</dbReference>
<dbReference type="Gene3D" id="1.10.287.130">
    <property type="match status" value="1"/>
</dbReference>
<dbReference type="NCBIfam" id="TIGR00229">
    <property type="entry name" value="sensory_box"/>
    <property type="match status" value="1"/>
</dbReference>
<dbReference type="InterPro" id="IPR029016">
    <property type="entry name" value="GAF-like_dom_sf"/>
</dbReference>
<dbReference type="KEGG" id="spir:CWM47_36900"/>
<accession>A0A2K8ZAP0</accession>
<evidence type="ECO:0000313" key="4">
    <source>
        <dbReference type="EMBL" id="AUD06933.1"/>
    </source>
</evidence>
<dbReference type="InterPro" id="IPR013656">
    <property type="entry name" value="PAS_4"/>
</dbReference>
<dbReference type="SMART" id="SM00065">
    <property type="entry name" value="GAF"/>
    <property type="match status" value="1"/>
</dbReference>
<dbReference type="GO" id="GO:0000155">
    <property type="term" value="F:phosphorelay sensor kinase activity"/>
    <property type="evidence" value="ECO:0007669"/>
    <property type="project" value="InterPro"/>
</dbReference>
<sequence length="382" mass="44488">MPFYFNKFKSLYEFWLIHMPLQQLERLKAVNRFLTLEIDRKKELEEIVKLASEICQTSVALITLLDDQNQYVKFNVGFNHPTTSKKDAFCQYTIQEYDVFEVPDAKRDERFVHNPLVTGDPNIRFYAGAPLTTQDGHNLGSLCVIDQQPKELTDTQKQLLRVLARQVIQVLEFEFSINALKSQFVKAKQAEIKLRSFFESSVSCHLLLGRDFDILAFNKSLELFIDELYGIRIREAMDIRAYVHESHLPTFVENYQVALSGETVTSEREIVYPDKRVFWYITYEPARDEEGVILGVSCNATDITDRIQRERLLGLQNESLRKIAYIQSHELRRPVSSILGLMVLIKEEDYFHPDREELVMLERAVNELDGKISDIVSCTNER</sequence>
<organism evidence="4 5">
    <name type="scientific">Spirosoma pollinicola</name>
    <dbReference type="NCBI Taxonomy" id="2057025"/>
    <lineage>
        <taxon>Bacteria</taxon>
        <taxon>Pseudomonadati</taxon>
        <taxon>Bacteroidota</taxon>
        <taxon>Cytophagia</taxon>
        <taxon>Cytophagales</taxon>
        <taxon>Cytophagaceae</taxon>
        <taxon>Spirosoma</taxon>
    </lineage>
</organism>
<dbReference type="SUPFAM" id="SSF55785">
    <property type="entry name" value="PYP-like sensor domain (PAS domain)"/>
    <property type="match status" value="1"/>
</dbReference>
<dbReference type="Pfam" id="PF01590">
    <property type="entry name" value="GAF"/>
    <property type="match status" value="1"/>
</dbReference>
<dbReference type="PANTHER" id="PTHR43102:SF2">
    <property type="entry name" value="GAF DOMAIN-CONTAINING PROTEIN"/>
    <property type="match status" value="1"/>
</dbReference>
<comment type="catalytic activity">
    <reaction evidence="1">
        <text>ATP + protein L-histidine = ADP + protein N-phospho-L-histidine.</text>
        <dbReference type="EC" id="2.7.13.3"/>
    </reaction>
</comment>
<evidence type="ECO:0000256" key="2">
    <source>
        <dbReference type="ARBA" id="ARBA00012438"/>
    </source>
</evidence>
<dbReference type="Pfam" id="PF08448">
    <property type="entry name" value="PAS_4"/>
    <property type="match status" value="1"/>
</dbReference>
<dbReference type="Gene3D" id="3.30.450.40">
    <property type="match status" value="1"/>
</dbReference>
<evidence type="ECO:0000259" key="3">
    <source>
        <dbReference type="PROSITE" id="PS50113"/>
    </source>
</evidence>
<keyword evidence="5" id="KW-1185">Reference proteome</keyword>
<dbReference type="Proteomes" id="UP000232883">
    <property type="component" value="Chromosome"/>
</dbReference>
<reference evidence="4 5" key="1">
    <citation type="submission" date="2017-11" db="EMBL/GenBank/DDBJ databases">
        <title>Taxonomic description and genome sequences of Spirosoma HA7 sp. nov., isolated from pollen microhabitat of Corylus avellana.</title>
        <authorList>
            <person name="Ambika Manirajan B."/>
            <person name="Suarez C."/>
            <person name="Ratering S."/>
            <person name="Geissler-Plaum R."/>
            <person name="Cardinale M."/>
            <person name="Sylvia S."/>
        </authorList>
    </citation>
    <scope>NUCLEOTIDE SEQUENCE [LARGE SCALE GENOMIC DNA]</scope>
    <source>
        <strain evidence="4 5">HA7</strain>
    </source>
</reference>
<name>A0A2K8ZAP0_9BACT</name>
<feature type="domain" description="PAC" evidence="3">
    <location>
        <begin position="264"/>
        <end position="315"/>
    </location>
</feature>
<gene>
    <name evidence="4" type="ORF">CWM47_36900</name>
</gene>